<accession>A0A833H3Y0</accession>
<dbReference type="EMBL" id="WBUI01000002">
    <property type="protein sequence ID" value="KAB2934642.1"/>
    <property type="molecule type" value="Genomic_DNA"/>
</dbReference>
<organism evidence="1 2">
    <name type="scientific">Leptonema illini</name>
    <dbReference type="NCBI Taxonomy" id="183"/>
    <lineage>
        <taxon>Bacteria</taxon>
        <taxon>Pseudomonadati</taxon>
        <taxon>Spirochaetota</taxon>
        <taxon>Spirochaetia</taxon>
        <taxon>Leptospirales</taxon>
        <taxon>Leptospiraceae</taxon>
        <taxon>Leptonema</taxon>
    </lineage>
</organism>
<evidence type="ECO:0000313" key="1">
    <source>
        <dbReference type="EMBL" id="KAB2934642.1"/>
    </source>
</evidence>
<dbReference type="InterPro" id="IPR014710">
    <property type="entry name" value="RmlC-like_jellyroll"/>
</dbReference>
<reference evidence="1 2" key="1">
    <citation type="submission" date="2019-10" db="EMBL/GenBank/DDBJ databases">
        <title>Extracellular Electron Transfer in a Candidatus Methanoperedens spp. Enrichment Culture.</title>
        <authorList>
            <person name="Berger S."/>
            <person name="Rangel Shaw D."/>
            <person name="Berben T."/>
            <person name="In 'T Zandt M."/>
            <person name="Frank J."/>
            <person name="Reimann J."/>
            <person name="Jetten M.S.M."/>
            <person name="Welte C.U."/>
        </authorList>
    </citation>
    <scope>NUCLEOTIDE SEQUENCE [LARGE SCALE GENOMIC DNA]</scope>
    <source>
        <strain evidence="1">SB12</strain>
    </source>
</reference>
<evidence type="ECO:0000313" key="2">
    <source>
        <dbReference type="Proteomes" id="UP000460298"/>
    </source>
</evidence>
<protein>
    <submittedName>
        <fullName evidence="1">Crp/Fnr family transcriptional regulator</fullName>
    </submittedName>
</protein>
<proteinExistence type="predicted"/>
<dbReference type="SUPFAM" id="SSF51206">
    <property type="entry name" value="cAMP-binding domain-like"/>
    <property type="match status" value="1"/>
</dbReference>
<comment type="caution">
    <text evidence="1">The sequence shown here is derived from an EMBL/GenBank/DDBJ whole genome shotgun (WGS) entry which is preliminary data.</text>
</comment>
<dbReference type="AlphaFoldDB" id="A0A833H3Y0"/>
<sequence>MHEAYEQMRKSLLQWVEIPDDAWSMMRQVFHVKKIPRQGFIKQPGDARTVTVFVCSGLLRYFSEQSDQMQVNKLFLTEGMFLSPASGCSISSGSDCGIQALEPTVALVADTGAYNALFEQHPIFDRLGRKLSTYWLEQNRTLTFQKLNATERYQQLIRQNSDLIQRVPQVHIASYLGITEVSLSRIRRQLAQHARNRRWA</sequence>
<dbReference type="Proteomes" id="UP000460298">
    <property type="component" value="Unassembled WGS sequence"/>
</dbReference>
<name>A0A833H3Y0_9LEPT</name>
<gene>
    <name evidence="1" type="ORF">F9K24_02370</name>
</gene>
<dbReference type="InterPro" id="IPR018490">
    <property type="entry name" value="cNMP-bd_dom_sf"/>
</dbReference>
<dbReference type="Gene3D" id="2.60.120.10">
    <property type="entry name" value="Jelly Rolls"/>
    <property type="match status" value="1"/>
</dbReference>